<dbReference type="GO" id="GO:0003700">
    <property type="term" value="F:DNA-binding transcription factor activity"/>
    <property type="evidence" value="ECO:0007669"/>
    <property type="project" value="InterPro"/>
</dbReference>
<dbReference type="Gene3D" id="1.10.10.10">
    <property type="entry name" value="Winged helix-like DNA-binding domain superfamily/Winged helix DNA-binding domain"/>
    <property type="match status" value="1"/>
</dbReference>
<keyword evidence="3" id="KW-0804">Transcription</keyword>
<dbReference type="Pfam" id="PF00392">
    <property type="entry name" value="GntR"/>
    <property type="match status" value="1"/>
</dbReference>
<dbReference type="PANTHER" id="PTHR38445:SF7">
    <property type="entry name" value="GNTR-FAMILY TRANSCRIPTIONAL REGULATOR"/>
    <property type="match status" value="1"/>
</dbReference>
<evidence type="ECO:0000256" key="3">
    <source>
        <dbReference type="ARBA" id="ARBA00023163"/>
    </source>
</evidence>
<gene>
    <name evidence="5" type="ORF">CFN78_01020</name>
</gene>
<organism evidence="5 6">
    <name type="scientific">Amycolatopsis antarctica</name>
    <dbReference type="NCBI Taxonomy" id="1854586"/>
    <lineage>
        <taxon>Bacteria</taxon>
        <taxon>Bacillati</taxon>
        <taxon>Actinomycetota</taxon>
        <taxon>Actinomycetes</taxon>
        <taxon>Pseudonocardiales</taxon>
        <taxon>Pseudonocardiaceae</taxon>
        <taxon>Amycolatopsis</taxon>
    </lineage>
</organism>
<accession>A0A263D8L9</accession>
<sequence>MLIRIDPASTAPLYEQVAASVRRAVADGEVSPGSTLPAARELAGSLEINVHTVLRAYALLRDEGLIDLRRRRGAVVLGGANDRARLAELIGELIGEARREGVGVDELTTTIRERYT</sequence>
<dbReference type="InterPro" id="IPR000524">
    <property type="entry name" value="Tscrpt_reg_HTH_GntR"/>
</dbReference>
<dbReference type="Proteomes" id="UP000242444">
    <property type="component" value="Unassembled WGS sequence"/>
</dbReference>
<name>A0A263D8L9_9PSEU</name>
<dbReference type="InterPro" id="IPR036390">
    <property type="entry name" value="WH_DNA-bd_sf"/>
</dbReference>
<dbReference type="PANTHER" id="PTHR38445">
    <property type="entry name" value="HTH-TYPE TRANSCRIPTIONAL REPRESSOR YTRA"/>
    <property type="match status" value="1"/>
</dbReference>
<dbReference type="CDD" id="cd07377">
    <property type="entry name" value="WHTH_GntR"/>
    <property type="match status" value="1"/>
</dbReference>
<evidence type="ECO:0000313" key="5">
    <source>
        <dbReference type="EMBL" id="OZM74830.1"/>
    </source>
</evidence>
<dbReference type="InterPro" id="IPR036388">
    <property type="entry name" value="WH-like_DNA-bd_sf"/>
</dbReference>
<dbReference type="OrthoDB" id="3192286at2"/>
<evidence type="ECO:0000259" key="4">
    <source>
        <dbReference type="PROSITE" id="PS50949"/>
    </source>
</evidence>
<reference evidence="5 6" key="1">
    <citation type="submission" date="2017-07" db="EMBL/GenBank/DDBJ databases">
        <title>Amycolatopsis antarcticus sp. nov., isolated from the surface of an Antarcticus brown macroalga.</title>
        <authorList>
            <person name="Wang J."/>
            <person name="Leiva S."/>
            <person name="Huang J."/>
            <person name="Huang Y."/>
        </authorList>
    </citation>
    <scope>NUCLEOTIDE SEQUENCE [LARGE SCALE GENOMIC DNA]</scope>
    <source>
        <strain evidence="5 6">AU-G6</strain>
    </source>
</reference>
<dbReference type="SMART" id="SM00345">
    <property type="entry name" value="HTH_GNTR"/>
    <property type="match status" value="1"/>
</dbReference>
<dbReference type="SUPFAM" id="SSF46785">
    <property type="entry name" value="Winged helix' DNA-binding domain"/>
    <property type="match status" value="1"/>
</dbReference>
<evidence type="ECO:0000256" key="1">
    <source>
        <dbReference type="ARBA" id="ARBA00023015"/>
    </source>
</evidence>
<keyword evidence="2" id="KW-0238">DNA-binding</keyword>
<dbReference type="EMBL" id="NKYE01000001">
    <property type="protein sequence ID" value="OZM74830.1"/>
    <property type="molecule type" value="Genomic_DNA"/>
</dbReference>
<evidence type="ECO:0000256" key="2">
    <source>
        <dbReference type="ARBA" id="ARBA00023125"/>
    </source>
</evidence>
<protein>
    <submittedName>
        <fullName evidence="5">GntR family transcriptional regulator</fullName>
    </submittedName>
</protein>
<comment type="caution">
    <text evidence="5">The sequence shown here is derived from an EMBL/GenBank/DDBJ whole genome shotgun (WGS) entry which is preliminary data.</text>
</comment>
<dbReference type="PROSITE" id="PS50949">
    <property type="entry name" value="HTH_GNTR"/>
    <property type="match status" value="1"/>
</dbReference>
<feature type="domain" description="HTH gntR-type" evidence="4">
    <location>
        <begin position="11"/>
        <end position="79"/>
    </location>
</feature>
<keyword evidence="1" id="KW-0805">Transcription regulation</keyword>
<proteinExistence type="predicted"/>
<dbReference type="RefSeq" id="WP_094860615.1">
    <property type="nucleotide sequence ID" value="NZ_NKYE01000001.1"/>
</dbReference>
<keyword evidence="6" id="KW-1185">Reference proteome</keyword>
<dbReference type="AlphaFoldDB" id="A0A263D8L9"/>
<dbReference type="InParanoid" id="A0A263D8L9"/>
<dbReference type="GO" id="GO:0003677">
    <property type="term" value="F:DNA binding"/>
    <property type="evidence" value="ECO:0007669"/>
    <property type="project" value="UniProtKB-KW"/>
</dbReference>
<evidence type="ECO:0000313" key="6">
    <source>
        <dbReference type="Proteomes" id="UP000242444"/>
    </source>
</evidence>